<feature type="region of interest" description="Disordered" evidence="4">
    <location>
        <begin position="1"/>
        <end position="64"/>
    </location>
</feature>
<evidence type="ECO:0000256" key="3">
    <source>
        <dbReference type="ARBA" id="ARBA00022837"/>
    </source>
</evidence>
<accession>A0A1L8E5Y9</accession>
<evidence type="ECO:0000313" key="6">
    <source>
        <dbReference type="EMBL" id="JAV13955.1"/>
    </source>
</evidence>
<dbReference type="CDD" id="cd00051">
    <property type="entry name" value="EFh"/>
    <property type="match status" value="1"/>
</dbReference>
<dbReference type="GO" id="GO:0005509">
    <property type="term" value="F:calcium ion binding"/>
    <property type="evidence" value="ECO:0007669"/>
    <property type="project" value="InterPro"/>
</dbReference>
<organism evidence="6">
    <name type="scientific">Nyssomyia neivai</name>
    <dbReference type="NCBI Taxonomy" id="330878"/>
    <lineage>
        <taxon>Eukaryota</taxon>
        <taxon>Metazoa</taxon>
        <taxon>Ecdysozoa</taxon>
        <taxon>Arthropoda</taxon>
        <taxon>Hexapoda</taxon>
        <taxon>Insecta</taxon>
        <taxon>Pterygota</taxon>
        <taxon>Neoptera</taxon>
        <taxon>Endopterygota</taxon>
        <taxon>Diptera</taxon>
        <taxon>Nematocera</taxon>
        <taxon>Psychodoidea</taxon>
        <taxon>Psychodidae</taxon>
        <taxon>Nyssomyia</taxon>
    </lineage>
</organism>
<dbReference type="InterPro" id="IPR011992">
    <property type="entry name" value="EF-hand-dom_pair"/>
</dbReference>
<dbReference type="PROSITE" id="PS00018">
    <property type="entry name" value="EF_HAND_1"/>
    <property type="match status" value="1"/>
</dbReference>
<evidence type="ECO:0000259" key="5">
    <source>
        <dbReference type="PROSITE" id="PS50222"/>
    </source>
</evidence>
<reference evidence="6" key="1">
    <citation type="submission" date="2016-12" db="EMBL/GenBank/DDBJ databases">
        <title>An insight into the sialome and mialome of the sand fly, Nyssomyia neivai.</title>
        <authorList>
            <person name="Sebastian V."/>
            <person name="Goulart T.M."/>
            <person name="Oliveira W."/>
            <person name="Calvo E."/>
            <person name="Oliveira L.F."/>
            <person name="Pinto M.C."/>
            <person name="Rosselino A.M."/>
            <person name="Ribeiro J.M."/>
        </authorList>
    </citation>
    <scope>NUCLEOTIDE SEQUENCE</scope>
</reference>
<evidence type="ECO:0000256" key="2">
    <source>
        <dbReference type="ARBA" id="ARBA00022737"/>
    </source>
</evidence>
<dbReference type="InterPro" id="IPR002048">
    <property type="entry name" value="EF_hand_dom"/>
</dbReference>
<dbReference type="InterPro" id="IPR018247">
    <property type="entry name" value="EF_Hand_1_Ca_BS"/>
</dbReference>
<dbReference type="InterPro" id="IPR050403">
    <property type="entry name" value="Myosin_RLC"/>
</dbReference>
<dbReference type="SMART" id="SM00054">
    <property type="entry name" value="EFh"/>
    <property type="match status" value="1"/>
</dbReference>
<feature type="domain" description="EF-hand" evidence="5">
    <location>
        <begin position="71"/>
        <end position="106"/>
    </location>
</feature>
<evidence type="ECO:0000256" key="1">
    <source>
        <dbReference type="ARBA" id="ARBA00022723"/>
    </source>
</evidence>
<dbReference type="Gene3D" id="1.10.238.10">
    <property type="entry name" value="EF-hand"/>
    <property type="match status" value="2"/>
</dbReference>
<dbReference type="Pfam" id="PF13405">
    <property type="entry name" value="EF-hand_6"/>
    <property type="match status" value="1"/>
</dbReference>
<evidence type="ECO:0000256" key="4">
    <source>
        <dbReference type="SAM" id="MobiDB-lite"/>
    </source>
</evidence>
<keyword evidence="3" id="KW-0106">Calcium</keyword>
<keyword evidence="1" id="KW-0479">Metal-binding</keyword>
<dbReference type="GO" id="GO:0009791">
    <property type="term" value="P:post-embryonic development"/>
    <property type="evidence" value="ECO:0007669"/>
    <property type="project" value="UniProtKB-ARBA"/>
</dbReference>
<dbReference type="AlphaFoldDB" id="A0A1L8E5Y9"/>
<dbReference type="SUPFAM" id="SSF47473">
    <property type="entry name" value="EF-hand"/>
    <property type="match status" value="1"/>
</dbReference>
<feature type="compositionally biased region" description="Polar residues" evidence="4">
    <location>
        <begin position="38"/>
        <end position="48"/>
    </location>
</feature>
<dbReference type="PROSITE" id="PS50222">
    <property type="entry name" value="EF_HAND_2"/>
    <property type="match status" value="1"/>
</dbReference>
<sequence>MADKEKKVKKKKKEDGTSASETPTEAPTPEPAATPASKTESTRQSSRASGGGSKRQAKRTGSNVFSMFSQKQVAEFKEAFQLMDCDKDGTIGKNDLRATFDSVGKLVSEKELDEMLGEASGPINFTQLLTLFASRMASAGASDDDDVVVNAFKTFDVEGKIDGDKLRTALMTWGDRFSADEVDDAYDQMVIDDKGFIDTAALISMLTGKDEEEEEA</sequence>
<proteinExistence type="predicted"/>
<dbReference type="FunFam" id="1.10.238.10:FF:000007">
    <property type="entry name" value="Putative myosin regulatory light chain sqh"/>
    <property type="match status" value="1"/>
</dbReference>
<name>A0A1L8E5Y9_9DIPT</name>
<dbReference type="EMBL" id="GFDF01000129">
    <property type="protein sequence ID" value="JAV13955.1"/>
    <property type="molecule type" value="Transcribed_RNA"/>
</dbReference>
<keyword evidence="2" id="KW-0677">Repeat</keyword>
<protein>
    <submittedName>
        <fullName evidence="6">Putative myosin regulatory light chain ef-hand protein</fullName>
    </submittedName>
</protein>
<dbReference type="PANTHER" id="PTHR23049">
    <property type="entry name" value="MYOSIN REGULATORY LIGHT CHAIN 2"/>
    <property type="match status" value="1"/>
</dbReference>